<dbReference type="SMART" id="SM00184">
    <property type="entry name" value="RING"/>
    <property type="match status" value="1"/>
</dbReference>
<dbReference type="Proteomes" id="UP000000311">
    <property type="component" value="Unassembled WGS sequence"/>
</dbReference>
<proteinExistence type="predicted"/>
<dbReference type="PANTHER" id="PTHR10131:SF152">
    <property type="entry name" value="TNF RECEPTOR-ASSOCIATED FACTOR 6"/>
    <property type="match status" value="1"/>
</dbReference>
<dbReference type="SUPFAM" id="SSF57850">
    <property type="entry name" value="RING/U-box"/>
    <property type="match status" value="1"/>
</dbReference>
<reference evidence="9 10" key="1">
    <citation type="journal article" date="2010" name="Science">
        <title>Genomic comparison of the ants Camponotus floridanus and Harpegnathos saltator.</title>
        <authorList>
            <person name="Bonasio R."/>
            <person name="Zhang G."/>
            <person name="Ye C."/>
            <person name="Mutti N.S."/>
            <person name="Fang X."/>
            <person name="Qin N."/>
            <person name="Donahue G."/>
            <person name="Yang P."/>
            <person name="Li Q."/>
            <person name="Li C."/>
            <person name="Zhang P."/>
            <person name="Huang Z."/>
            <person name="Berger S.L."/>
            <person name="Reinberg D."/>
            <person name="Wang J."/>
            <person name="Liebig J."/>
        </authorList>
    </citation>
    <scope>NUCLEOTIDE SEQUENCE [LARGE SCALE GENOMIC DNA]</scope>
    <source>
        <strain evidence="10">C129</strain>
    </source>
</reference>
<dbReference type="Gene3D" id="2.60.210.10">
    <property type="entry name" value="Apoptosis, Tumor Necrosis Factor Receptor Associated Protein 2, Chain A"/>
    <property type="match status" value="1"/>
</dbReference>
<keyword evidence="4 6" id="KW-0863">Zinc-finger</keyword>
<keyword evidence="5" id="KW-0862">Zinc</keyword>
<dbReference type="GO" id="GO:0008270">
    <property type="term" value="F:zinc ion binding"/>
    <property type="evidence" value="ECO:0007669"/>
    <property type="project" value="UniProtKB-KW"/>
</dbReference>
<dbReference type="SUPFAM" id="SSF49599">
    <property type="entry name" value="TRAF domain-like"/>
    <property type="match status" value="1"/>
</dbReference>
<dbReference type="PROSITE" id="PS50144">
    <property type="entry name" value="MATH"/>
    <property type="match status" value="1"/>
</dbReference>
<dbReference type="PROSITE" id="PS00518">
    <property type="entry name" value="ZF_RING_1"/>
    <property type="match status" value="1"/>
</dbReference>
<dbReference type="OrthoDB" id="6499288at2759"/>
<organism evidence="10">
    <name type="scientific">Camponotus floridanus</name>
    <name type="common">Florida carpenter ant</name>
    <dbReference type="NCBI Taxonomy" id="104421"/>
    <lineage>
        <taxon>Eukaryota</taxon>
        <taxon>Metazoa</taxon>
        <taxon>Ecdysozoa</taxon>
        <taxon>Arthropoda</taxon>
        <taxon>Hexapoda</taxon>
        <taxon>Insecta</taxon>
        <taxon>Pterygota</taxon>
        <taxon>Neoptera</taxon>
        <taxon>Endopterygota</taxon>
        <taxon>Hymenoptera</taxon>
        <taxon>Apocrita</taxon>
        <taxon>Aculeata</taxon>
        <taxon>Formicoidea</taxon>
        <taxon>Formicidae</taxon>
        <taxon>Formicinae</taxon>
        <taxon>Camponotus</taxon>
    </lineage>
</organism>
<feature type="domain" description="MATH" evidence="8">
    <location>
        <begin position="208"/>
        <end position="350"/>
    </location>
</feature>
<evidence type="ECO:0000256" key="3">
    <source>
        <dbReference type="ARBA" id="ARBA00022723"/>
    </source>
</evidence>
<dbReference type="GO" id="GO:0061630">
    <property type="term" value="F:ubiquitin protein ligase activity"/>
    <property type="evidence" value="ECO:0007669"/>
    <property type="project" value="TreeGrafter"/>
</dbReference>
<evidence type="ECO:0000313" key="9">
    <source>
        <dbReference type="EMBL" id="EFN61648.1"/>
    </source>
</evidence>
<dbReference type="PROSITE" id="PS50089">
    <property type="entry name" value="ZF_RING_2"/>
    <property type="match status" value="1"/>
</dbReference>
<dbReference type="InterPro" id="IPR001841">
    <property type="entry name" value="Znf_RING"/>
</dbReference>
<feature type="domain" description="RING-type" evidence="7">
    <location>
        <begin position="36"/>
        <end position="74"/>
    </location>
</feature>
<evidence type="ECO:0000313" key="10">
    <source>
        <dbReference type="Proteomes" id="UP000000311"/>
    </source>
</evidence>
<dbReference type="InterPro" id="IPR049342">
    <property type="entry name" value="TRAF1-6_MATH_dom"/>
</dbReference>
<dbReference type="GO" id="GO:0005737">
    <property type="term" value="C:cytoplasm"/>
    <property type="evidence" value="ECO:0007669"/>
    <property type="project" value="UniProtKB-SubCell"/>
</dbReference>
<name>E2AY52_CAMFO</name>
<dbReference type="PANTHER" id="PTHR10131">
    <property type="entry name" value="TNF RECEPTOR ASSOCIATED FACTOR"/>
    <property type="match status" value="1"/>
</dbReference>
<sequence length="367" mass="42408">METPNNATTSTNNKIPEESVICHENIKGYVEPRFECSICLSWLQDPVLTSCGHKFCSECIRNWLEKGGVCPVDNQPLKSENLFRDLYTSREISEKRITCRYQQFGCQVELSPVDVETHINQCTYRRNLPESQAVQNTNNAMSAESKLWDPTPKNGTQITDREPSPDWQQLVKNLYEKIIALQQENQALSIMVSNQKNKLETMCLRNCNGICIWRLDSFQEKLTAMLNDPLTKMFYSPDFYTNPNGYKICARLNIFSQNSDYLSLVLHFMKSENDDALDWPFDGKMYFILVHPQDSKKNICETAKSVPNVEAFRKPTCDRNKRSYGFQEFVRVCDVFNFLQNNSLIFRIEVCAKLHNDSDKDSNTATV</sequence>
<protein>
    <submittedName>
        <fullName evidence="9">TNF receptor-associated factor 6</fullName>
    </submittedName>
</protein>
<dbReference type="InParanoid" id="E2AY52"/>
<keyword evidence="3" id="KW-0479">Metal-binding</keyword>
<dbReference type="KEGG" id="cfo:105257286"/>
<dbReference type="EMBL" id="GL443762">
    <property type="protein sequence ID" value="EFN61648.1"/>
    <property type="molecule type" value="Genomic_DNA"/>
</dbReference>
<dbReference type="InterPro" id="IPR002083">
    <property type="entry name" value="MATH/TRAF_dom"/>
</dbReference>
<dbReference type="InterPro" id="IPR017907">
    <property type="entry name" value="Znf_RING_CS"/>
</dbReference>
<evidence type="ECO:0000256" key="6">
    <source>
        <dbReference type="PROSITE-ProRule" id="PRU00175"/>
    </source>
</evidence>
<evidence type="ECO:0000256" key="4">
    <source>
        <dbReference type="ARBA" id="ARBA00022771"/>
    </source>
</evidence>
<gene>
    <name evidence="9" type="ORF">EAG_05952</name>
</gene>
<evidence type="ECO:0000256" key="1">
    <source>
        <dbReference type="ARBA" id="ARBA00004496"/>
    </source>
</evidence>
<keyword evidence="2" id="KW-0963">Cytoplasm</keyword>
<accession>E2AY52</accession>
<keyword evidence="10" id="KW-1185">Reference proteome</keyword>
<dbReference type="STRING" id="104421.E2AY52"/>
<evidence type="ECO:0000256" key="5">
    <source>
        <dbReference type="ARBA" id="ARBA00022833"/>
    </source>
</evidence>
<dbReference type="FunCoup" id="E2AY52">
    <property type="interactions" value="1292"/>
</dbReference>
<keyword evidence="9" id="KW-0675">Receptor</keyword>
<dbReference type="AlphaFoldDB" id="E2AY52"/>
<evidence type="ECO:0000259" key="7">
    <source>
        <dbReference type="PROSITE" id="PS50089"/>
    </source>
</evidence>
<evidence type="ECO:0000259" key="8">
    <source>
        <dbReference type="PROSITE" id="PS50144"/>
    </source>
</evidence>
<dbReference type="OMA" id="SCPYRRQ"/>
<dbReference type="GO" id="GO:0043122">
    <property type="term" value="P:regulation of canonical NF-kappaB signal transduction"/>
    <property type="evidence" value="ECO:0007669"/>
    <property type="project" value="TreeGrafter"/>
</dbReference>
<dbReference type="Pfam" id="PF13923">
    <property type="entry name" value="zf-C3HC4_2"/>
    <property type="match status" value="1"/>
</dbReference>
<dbReference type="GO" id="GO:0045087">
    <property type="term" value="P:innate immune response"/>
    <property type="evidence" value="ECO:0007669"/>
    <property type="project" value="TreeGrafter"/>
</dbReference>
<dbReference type="Gene3D" id="3.30.40.10">
    <property type="entry name" value="Zinc/RING finger domain, C3HC4 (zinc finger)"/>
    <property type="match status" value="2"/>
</dbReference>
<comment type="subcellular location">
    <subcellularLocation>
        <location evidence="1">Cytoplasm</location>
    </subcellularLocation>
</comment>
<evidence type="ECO:0000256" key="2">
    <source>
        <dbReference type="ARBA" id="ARBA00022490"/>
    </source>
</evidence>
<dbReference type="Pfam" id="PF21355">
    <property type="entry name" value="TRAF-mep_MATH"/>
    <property type="match status" value="1"/>
</dbReference>
<dbReference type="InterPro" id="IPR013083">
    <property type="entry name" value="Znf_RING/FYVE/PHD"/>
</dbReference>
<dbReference type="InterPro" id="IPR008974">
    <property type="entry name" value="TRAF-like"/>
</dbReference>
<dbReference type="GO" id="GO:0031663">
    <property type="term" value="P:lipopolysaccharide-mediated signaling pathway"/>
    <property type="evidence" value="ECO:0007669"/>
    <property type="project" value="TreeGrafter"/>
</dbReference>